<evidence type="ECO:0000256" key="7">
    <source>
        <dbReference type="ARBA" id="ARBA00023136"/>
    </source>
</evidence>
<evidence type="ECO:0000256" key="2">
    <source>
        <dbReference type="ARBA" id="ARBA00008066"/>
    </source>
</evidence>
<evidence type="ECO:0000256" key="8">
    <source>
        <dbReference type="ARBA" id="ARBA00023329"/>
    </source>
</evidence>
<dbReference type="InterPro" id="IPR013057">
    <property type="entry name" value="AA_transpt_TM"/>
</dbReference>
<evidence type="ECO:0000256" key="4">
    <source>
        <dbReference type="ARBA" id="ARBA00022692"/>
    </source>
</evidence>
<keyword evidence="6 10" id="KW-1133">Transmembrane helix</keyword>
<feature type="domain" description="Amino acid transporter transmembrane" evidence="11">
    <location>
        <begin position="412"/>
        <end position="505"/>
    </location>
</feature>
<feature type="transmembrane region" description="Helical" evidence="10">
    <location>
        <begin position="174"/>
        <end position="191"/>
    </location>
</feature>
<name>A0ABN8QVE1_9CNID</name>
<comment type="subcellular location">
    <subcellularLocation>
        <location evidence="1">Cytoplasmic vesicle membrane</location>
        <topology evidence="1">Multi-pass membrane protein</topology>
    </subcellularLocation>
</comment>
<keyword evidence="4 10" id="KW-0812">Transmembrane</keyword>
<organism evidence="12 13">
    <name type="scientific">Porites lobata</name>
    <dbReference type="NCBI Taxonomy" id="104759"/>
    <lineage>
        <taxon>Eukaryota</taxon>
        <taxon>Metazoa</taxon>
        <taxon>Cnidaria</taxon>
        <taxon>Anthozoa</taxon>
        <taxon>Hexacorallia</taxon>
        <taxon>Scleractinia</taxon>
        <taxon>Fungiina</taxon>
        <taxon>Poritidae</taxon>
        <taxon>Porites</taxon>
    </lineage>
</organism>
<evidence type="ECO:0000256" key="5">
    <source>
        <dbReference type="ARBA" id="ARBA00022775"/>
    </source>
</evidence>
<feature type="non-terminal residue" evidence="12">
    <location>
        <position position="559"/>
    </location>
</feature>
<sequence>MKQGYRNLSQVSDSDEEAVLELQSSDAESSSDDESVLSENYIKTESAASPEGTSSTWKATMNLLNYMEGAGLLALPYSIKKGGITAVISLFLLPIISWYAGKVLVESLYDIDDKKGKIRIRSTWKEIGDAIYPKYAGKIVAWNQDIGFVFAAVNYLILCGSLTSHALPTVPLSQTSWTCFAALLILPTMFLKSYSQIAWLSTISIVAIGLTTALTVWYGVENVENWNPGTLLFWDFEGVFISLGITLLSYGVAPIIPSVEKSMKNKSDFGKALASAFAVSVVIKVIIAVFGFLTFGSKTDEAIANNFPVGPLNITASISLVISSLLSIILCLRPFVALGETLLRTLTKAWKYFAIHKEMKQGYRNLSQLSESDEETVLELQSSDAESSSDDESVSSENYIATESVASLPEGTSSTWKATMNLINFIEGVALLALPYSIKKGGITAVISLFLLPIITWYAGKVLAESLYDSDEKKGKTRARSTWKEIGDAIYPNYAGKIFSMQFLISPSLLSPALACLRARPKPPCCVQVTSSSSSVTVCSAGRDIAENADKGMEVCRHG</sequence>
<feature type="transmembrane region" description="Helical" evidence="10">
    <location>
        <begin position="314"/>
        <end position="336"/>
    </location>
</feature>
<evidence type="ECO:0000256" key="1">
    <source>
        <dbReference type="ARBA" id="ARBA00004439"/>
    </source>
</evidence>
<comment type="similarity">
    <text evidence="2">Belongs to the amino acid/polyamine transporter 2 family.</text>
</comment>
<proteinExistence type="inferred from homology"/>
<feature type="domain" description="Amino acid transporter transmembrane" evidence="11">
    <location>
        <begin position="53"/>
        <end position="348"/>
    </location>
</feature>
<evidence type="ECO:0000259" key="11">
    <source>
        <dbReference type="Pfam" id="PF01490"/>
    </source>
</evidence>
<accession>A0ABN8QVE1</accession>
<dbReference type="PANTHER" id="PTHR22950">
    <property type="entry name" value="AMINO ACID TRANSPORTER"/>
    <property type="match status" value="1"/>
</dbReference>
<evidence type="ECO:0000256" key="9">
    <source>
        <dbReference type="SAM" id="MobiDB-lite"/>
    </source>
</evidence>
<feature type="region of interest" description="Disordered" evidence="9">
    <location>
        <begin position="1"/>
        <end position="35"/>
    </location>
</feature>
<keyword evidence="3" id="KW-0813">Transport</keyword>
<protein>
    <recommendedName>
        <fullName evidence="11">Amino acid transporter transmembrane domain-containing protein</fullName>
    </recommendedName>
</protein>
<evidence type="ECO:0000313" key="13">
    <source>
        <dbReference type="Proteomes" id="UP001159405"/>
    </source>
</evidence>
<feature type="transmembrane region" description="Helical" evidence="10">
    <location>
        <begin position="82"/>
        <end position="100"/>
    </location>
</feature>
<feature type="transmembrane region" description="Helical" evidence="10">
    <location>
        <begin position="240"/>
        <end position="260"/>
    </location>
</feature>
<keyword evidence="7 10" id="KW-0472">Membrane</keyword>
<keyword evidence="8" id="KW-0968">Cytoplasmic vesicle</keyword>
<evidence type="ECO:0000256" key="3">
    <source>
        <dbReference type="ARBA" id="ARBA00022448"/>
    </source>
</evidence>
<feature type="transmembrane region" description="Helical" evidence="10">
    <location>
        <begin position="272"/>
        <end position="294"/>
    </location>
</feature>
<evidence type="ECO:0000256" key="6">
    <source>
        <dbReference type="ARBA" id="ARBA00022989"/>
    </source>
</evidence>
<evidence type="ECO:0000313" key="12">
    <source>
        <dbReference type="EMBL" id="CAH3170993.1"/>
    </source>
</evidence>
<keyword evidence="5" id="KW-0532">Neurotransmitter transport</keyword>
<dbReference type="Proteomes" id="UP001159405">
    <property type="component" value="Unassembled WGS sequence"/>
</dbReference>
<dbReference type="EMBL" id="CALNXK010000160">
    <property type="protein sequence ID" value="CAH3170993.1"/>
    <property type="molecule type" value="Genomic_DNA"/>
</dbReference>
<comment type="caution">
    <text evidence="12">The sequence shown here is derived from an EMBL/GenBank/DDBJ whole genome shotgun (WGS) entry which is preliminary data.</text>
</comment>
<feature type="transmembrane region" description="Helical" evidence="10">
    <location>
        <begin position="441"/>
        <end position="460"/>
    </location>
</feature>
<feature type="compositionally biased region" description="Polar residues" evidence="9">
    <location>
        <begin position="1"/>
        <end position="12"/>
    </location>
</feature>
<dbReference type="PANTHER" id="PTHR22950:SF689">
    <property type="entry name" value="VESICULAR INHIBITORY AMINO ACID TRANSPORTER"/>
    <property type="match status" value="1"/>
</dbReference>
<dbReference type="Pfam" id="PF01490">
    <property type="entry name" value="Aa_trans"/>
    <property type="match status" value="2"/>
</dbReference>
<keyword evidence="13" id="KW-1185">Reference proteome</keyword>
<evidence type="ECO:0000256" key="10">
    <source>
        <dbReference type="SAM" id="Phobius"/>
    </source>
</evidence>
<feature type="transmembrane region" description="Helical" evidence="10">
    <location>
        <begin position="198"/>
        <end position="220"/>
    </location>
</feature>
<gene>
    <name evidence="12" type="ORF">PLOB_00011492</name>
</gene>
<reference evidence="12 13" key="1">
    <citation type="submission" date="2022-05" db="EMBL/GenBank/DDBJ databases">
        <authorList>
            <consortium name="Genoscope - CEA"/>
            <person name="William W."/>
        </authorList>
    </citation>
    <scope>NUCLEOTIDE SEQUENCE [LARGE SCALE GENOMIC DNA]</scope>
</reference>